<evidence type="ECO:0000313" key="2">
    <source>
        <dbReference type="Proteomes" id="UP000265515"/>
    </source>
</evidence>
<proteinExistence type="predicted"/>
<dbReference type="EMBL" id="BFEA01000235">
    <property type="protein sequence ID" value="GBG75973.1"/>
    <property type="molecule type" value="Genomic_DNA"/>
</dbReference>
<dbReference type="AlphaFoldDB" id="A0A388L187"/>
<gene>
    <name evidence="1" type="ORF">CBR_g21215</name>
</gene>
<sequence>MEMTAEADRNGVRPARRSRIDYAPISFNQCPNSTSSNRDDDEVGTCLEVSDDDEVGTCLEVSDDDEVGTCVEVSDDDEVGTRVEVSDDDEVGTCVEVSDDDEVGVDEYGRTGFDVTRAQTLTAQDKRRETGIASSIATKVQSERTSSIISKAANGGYQCALANLTSCRPHQRPMAKSS</sequence>
<accession>A0A388L187</accession>
<reference evidence="1 2" key="1">
    <citation type="journal article" date="2018" name="Cell">
        <title>The Chara Genome: Secondary Complexity and Implications for Plant Terrestrialization.</title>
        <authorList>
            <person name="Nishiyama T."/>
            <person name="Sakayama H."/>
            <person name="Vries J.D."/>
            <person name="Buschmann H."/>
            <person name="Saint-Marcoux D."/>
            <person name="Ullrich K.K."/>
            <person name="Haas F.B."/>
            <person name="Vanderstraeten L."/>
            <person name="Becker D."/>
            <person name="Lang D."/>
            <person name="Vosolsobe S."/>
            <person name="Rombauts S."/>
            <person name="Wilhelmsson P.K.I."/>
            <person name="Janitza P."/>
            <person name="Kern R."/>
            <person name="Heyl A."/>
            <person name="Rumpler F."/>
            <person name="Villalobos L.I.A.C."/>
            <person name="Clay J.M."/>
            <person name="Skokan R."/>
            <person name="Toyoda A."/>
            <person name="Suzuki Y."/>
            <person name="Kagoshima H."/>
            <person name="Schijlen E."/>
            <person name="Tajeshwar N."/>
            <person name="Catarino B."/>
            <person name="Hetherington A.J."/>
            <person name="Saltykova A."/>
            <person name="Bonnot C."/>
            <person name="Breuninger H."/>
            <person name="Symeonidi A."/>
            <person name="Radhakrishnan G.V."/>
            <person name="Van Nieuwerburgh F."/>
            <person name="Deforce D."/>
            <person name="Chang C."/>
            <person name="Karol K.G."/>
            <person name="Hedrich R."/>
            <person name="Ulvskov P."/>
            <person name="Glockner G."/>
            <person name="Delwiche C.F."/>
            <person name="Petrasek J."/>
            <person name="Van de Peer Y."/>
            <person name="Friml J."/>
            <person name="Beilby M."/>
            <person name="Dolan L."/>
            <person name="Kohara Y."/>
            <person name="Sugano S."/>
            <person name="Fujiyama A."/>
            <person name="Delaux P.-M."/>
            <person name="Quint M."/>
            <person name="TheiBen G."/>
            <person name="Hagemann M."/>
            <person name="Harholt J."/>
            <person name="Dunand C."/>
            <person name="Zachgo S."/>
            <person name="Langdale J."/>
            <person name="Maumus F."/>
            <person name="Straeten D.V.D."/>
            <person name="Gould S.B."/>
            <person name="Rensing S.A."/>
        </authorList>
    </citation>
    <scope>NUCLEOTIDE SEQUENCE [LARGE SCALE GENOMIC DNA]</scope>
    <source>
        <strain evidence="1 2">S276</strain>
    </source>
</reference>
<dbReference type="Proteomes" id="UP000265515">
    <property type="component" value="Unassembled WGS sequence"/>
</dbReference>
<dbReference type="Gramene" id="GBG75973">
    <property type="protein sequence ID" value="GBG75973"/>
    <property type="gene ID" value="CBR_g21215"/>
</dbReference>
<protein>
    <submittedName>
        <fullName evidence="1">Uncharacterized protein</fullName>
    </submittedName>
</protein>
<comment type="caution">
    <text evidence="1">The sequence shown here is derived from an EMBL/GenBank/DDBJ whole genome shotgun (WGS) entry which is preliminary data.</text>
</comment>
<organism evidence="1 2">
    <name type="scientific">Chara braunii</name>
    <name type="common">Braun's stonewort</name>
    <dbReference type="NCBI Taxonomy" id="69332"/>
    <lineage>
        <taxon>Eukaryota</taxon>
        <taxon>Viridiplantae</taxon>
        <taxon>Streptophyta</taxon>
        <taxon>Charophyceae</taxon>
        <taxon>Charales</taxon>
        <taxon>Characeae</taxon>
        <taxon>Chara</taxon>
    </lineage>
</organism>
<keyword evidence="2" id="KW-1185">Reference proteome</keyword>
<evidence type="ECO:0000313" key="1">
    <source>
        <dbReference type="EMBL" id="GBG75973.1"/>
    </source>
</evidence>
<name>A0A388L187_CHABU</name>